<protein>
    <submittedName>
        <fullName evidence="1">Uncharacterized protein</fullName>
    </submittedName>
</protein>
<organism evidence="1 2">
    <name type="scientific">Flavobacterium agrisoli</name>
    <dbReference type="NCBI Taxonomy" id="2793066"/>
    <lineage>
        <taxon>Bacteria</taxon>
        <taxon>Pseudomonadati</taxon>
        <taxon>Bacteroidota</taxon>
        <taxon>Flavobacteriia</taxon>
        <taxon>Flavobacteriales</taxon>
        <taxon>Flavobacteriaceae</taxon>
        <taxon>Flavobacterium</taxon>
    </lineage>
</organism>
<accession>A0A934UHY1</accession>
<comment type="caution">
    <text evidence="1">The sequence shown here is derived from an EMBL/GenBank/DDBJ whole genome shotgun (WGS) entry which is preliminary data.</text>
</comment>
<sequence length="54" mass="6184">MNLTYFITHNTTVSDTGTNVIIENIENTLLKGDLKGMARTKKWYHGVLKNDIFL</sequence>
<name>A0A934UHY1_9FLAO</name>
<gene>
    <name evidence="1" type="ORF">I5M07_00350</name>
</gene>
<reference evidence="1" key="1">
    <citation type="submission" date="2020-12" db="EMBL/GenBank/DDBJ databases">
        <title>Bacterial novel species Flavobacterium sp. SE-1-e isolated from soil.</title>
        <authorList>
            <person name="Jung H.-Y."/>
        </authorList>
    </citation>
    <scope>NUCLEOTIDE SEQUENCE</scope>
    <source>
        <strain evidence="1">SE-1-e</strain>
    </source>
</reference>
<keyword evidence="2" id="KW-1185">Reference proteome</keyword>
<dbReference type="Proteomes" id="UP000609172">
    <property type="component" value="Unassembled WGS sequence"/>
</dbReference>
<dbReference type="EMBL" id="JAEHFV010000001">
    <property type="protein sequence ID" value="MBK0368266.1"/>
    <property type="molecule type" value="Genomic_DNA"/>
</dbReference>
<evidence type="ECO:0000313" key="1">
    <source>
        <dbReference type="EMBL" id="MBK0368266.1"/>
    </source>
</evidence>
<dbReference type="AlphaFoldDB" id="A0A934UHY1"/>
<evidence type="ECO:0000313" key="2">
    <source>
        <dbReference type="Proteomes" id="UP000609172"/>
    </source>
</evidence>
<dbReference type="RefSeq" id="WP_200104197.1">
    <property type="nucleotide sequence ID" value="NZ_JAEHFV010000001.1"/>
</dbReference>
<proteinExistence type="predicted"/>